<reference evidence="3 5" key="2">
    <citation type="submission" date="2024-06" db="EMBL/GenBank/DDBJ databases">
        <title>Genomic Encyclopedia of Type Strains, Phase V (KMG-V): Genome sequencing to study the core and pangenomes of soil and plant-associated prokaryotes.</title>
        <authorList>
            <person name="Whitman W."/>
        </authorList>
    </citation>
    <scope>NUCLEOTIDE SEQUENCE [LARGE SCALE GENOMIC DNA]</scope>
    <source>
        <strain evidence="3 5">USDA 160</strain>
    </source>
</reference>
<sequence>MDDCVFPQAANLVDDAAFVSTPVLTMCKLSRSGERPSLAAPRAFAASPNQPYDEFSATSFA</sequence>
<dbReference type="Proteomes" id="UP000181962">
    <property type="component" value="Chromosome"/>
</dbReference>
<accession>A0A1L3FPU6</accession>
<reference evidence="2 4" key="1">
    <citation type="submission" date="2016-11" db="EMBL/GenBank/DDBJ databases">
        <title>Complete Genome Sequence of Bradyrhizobium sp. strain J5, an isolated from soybean nodule in Hokkaido.</title>
        <authorList>
            <person name="Kanehara K."/>
        </authorList>
    </citation>
    <scope>NUCLEOTIDE SEQUENCE [LARGE SCALE GENOMIC DNA]</scope>
    <source>
        <strain evidence="2 4">J5</strain>
    </source>
</reference>
<protein>
    <submittedName>
        <fullName evidence="2">Uncharacterized protein</fullName>
    </submittedName>
</protein>
<dbReference type="EMBL" id="JBEPTQ010000002">
    <property type="protein sequence ID" value="MET4725101.1"/>
    <property type="molecule type" value="Genomic_DNA"/>
</dbReference>
<evidence type="ECO:0000313" key="5">
    <source>
        <dbReference type="Proteomes" id="UP001549291"/>
    </source>
</evidence>
<gene>
    <name evidence="3" type="ORF">ABIF63_009207</name>
    <name evidence="2" type="ORF">BKD09_43990</name>
</gene>
<proteinExistence type="predicted"/>
<feature type="region of interest" description="Disordered" evidence="1">
    <location>
        <begin position="40"/>
        <end position="61"/>
    </location>
</feature>
<keyword evidence="5" id="KW-1185">Reference proteome</keyword>
<evidence type="ECO:0000256" key="1">
    <source>
        <dbReference type="SAM" id="MobiDB-lite"/>
    </source>
</evidence>
<evidence type="ECO:0000313" key="4">
    <source>
        <dbReference type="Proteomes" id="UP000181962"/>
    </source>
</evidence>
<evidence type="ECO:0000313" key="3">
    <source>
        <dbReference type="EMBL" id="MET4725101.1"/>
    </source>
</evidence>
<organism evidence="2 4">
    <name type="scientific">Bradyrhizobium japonicum</name>
    <dbReference type="NCBI Taxonomy" id="375"/>
    <lineage>
        <taxon>Bacteria</taxon>
        <taxon>Pseudomonadati</taxon>
        <taxon>Pseudomonadota</taxon>
        <taxon>Alphaproteobacteria</taxon>
        <taxon>Hyphomicrobiales</taxon>
        <taxon>Nitrobacteraceae</taxon>
        <taxon>Bradyrhizobium</taxon>
    </lineage>
</organism>
<dbReference type="Proteomes" id="UP001549291">
    <property type="component" value="Unassembled WGS sequence"/>
</dbReference>
<name>A0A1L3FPU6_BRAJP</name>
<dbReference type="EMBL" id="CP017637">
    <property type="protein sequence ID" value="APG15281.1"/>
    <property type="molecule type" value="Genomic_DNA"/>
</dbReference>
<evidence type="ECO:0000313" key="2">
    <source>
        <dbReference type="EMBL" id="APG15281.1"/>
    </source>
</evidence>
<dbReference type="AlphaFoldDB" id="A0A1L3FPU6"/>